<dbReference type="GO" id="GO:0008270">
    <property type="term" value="F:zinc ion binding"/>
    <property type="evidence" value="ECO:0007669"/>
    <property type="project" value="InterPro"/>
</dbReference>
<keyword evidence="1 6" id="KW-0645">Protease</keyword>
<sequence length="129" mass="13696">MAYLDDVTVLVDTYAPTCGTQTDIGGYLDGSPEYNLRGTTIRGAAVCTKPMHYWGSGTCDQGSMIIHSSLIGTGSQFRKTLCHEIGHFVGLRHYSAPGAIAASCGSSTRSTYSSDEIASINRVYTAVFG</sequence>
<name>A0A4Y5YPI5_9MICO</name>
<dbReference type="Proteomes" id="UP000316125">
    <property type="component" value="Chromosome"/>
</dbReference>
<evidence type="ECO:0000256" key="4">
    <source>
        <dbReference type="ARBA" id="ARBA00022833"/>
    </source>
</evidence>
<keyword evidence="6" id="KW-0482">Metalloprotease</keyword>
<evidence type="ECO:0000259" key="5">
    <source>
        <dbReference type="Pfam" id="PF00413"/>
    </source>
</evidence>
<dbReference type="InterPro" id="IPR001818">
    <property type="entry name" value="Pept_M10_metallopeptidase"/>
</dbReference>
<accession>A0A4Y5YPI5</accession>
<keyword evidence="4" id="KW-0862">Zinc</keyword>
<dbReference type="GO" id="GO:0031012">
    <property type="term" value="C:extracellular matrix"/>
    <property type="evidence" value="ECO:0007669"/>
    <property type="project" value="InterPro"/>
</dbReference>
<dbReference type="AlphaFoldDB" id="A0A4Y5YPI5"/>
<protein>
    <submittedName>
        <fullName evidence="6">Matrixin family metalloprotease</fullName>
    </submittedName>
</protein>
<evidence type="ECO:0000256" key="1">
    <source>
        <dbReference type="ARBA" id="ARBA00022670"/>
    </source>
</evidence>
<evidence type="ECO:0000313" key="7">
    <source>
        <dbReference type="Proteomes" id="UP000316125"/>
    </source>
</evidence>
<keyword evidence="3" id="KW-0378">Hydrolase</keyword>
<evidence type="ECO:0000256" key="3">
    <source>
        <dbReference type="ARBA" id="ARBA00022801"/>
    </source>
</evidence>
<gene>
    <name evidence="6" type="ORF">FIV50_08185</name>
</gene>
<dbReference type="RefSeq" id="WP_140037010.1">
    <property type="nucleotide sequence ID" value="NZ_CP041040.1"/>
</dbReference>
<dbReference type="SUPFAM" id="SSF55486">
    <property type="entry name" value="Metalloproteases ('zincins'), catalytic domain"/>
    <property type="match status" value="1"/>
</dbReference>
<dbReference type="Pfam" id="PF00413">
    <property type="entry name" value="Peptidase_M10"/>
    <property type="match status" value="1"/>
</dbReference>
<feature type="domain" description="Peptidase M10 metallopeptidase" evidence="5">
    <location>
        <begin position="40"/>
        <end position="124"/>
    </location>
</feature>
<reference evidence="6 7" key="1">
    <citation type="submission" date="2019-06" db="EMBL/GenBank/DDBJ databases">
        <title>Complete genome of Microbacterium foliorum M2.</title>
        <authorList>
            <person name="Cao G."/>
        </authorList>
    </citation>
    <scope>NUCLEOTIDE SEQUENCE [LARGE SCALE GENOMIC DNA]</scope>
    <source>
        <strain evidence="6 7">M2</strain>
    </source>
</reference>
<dbReference type="EMBL" id="CP041040">
    <property type="protein sequence ID" value="QDE34771.1"/>
    <property type="molecule type" value="Genomic_DNA"/>
</dbReference>
<evidence type="ECO:0000256" key="2">
    <source>
        <dbReference type="ARBA" id="ARBA00022723"/>
    </source>
</evidence>
<keyword evidence="2" id="KW-0479">Metal-binding</keyword>
<organism evidence="6 7">
    <name type="scientific">Microbacterium foliorum</name>
    <dbReference type="NCBI Taxonomy" id="104336"/>
    <lineage>
        <taxon>Bacteria</taxon>
        <taxon>Bacillati</taxon>
        <taxon>Actinomycetota</taxon>
        <taxon>Actinomycetes</taxon>
        <taxon>Micrococcales</taxon>
        <taxon>Microbacteriaceae</taxon>
        <taxon>Microbacterium</taxon>
    </lineage>
</organism>
<dbReference type="GO" id="GO:0006508">
    <property type="term" value="P:proteolysis"/>
    <property type="evidence" value="ECO:0007669"/>
    <property type="project" value="UniProtKB-KW"/>
</dbReference>
<dbReference type="OrthoDB" id="5119073at2"/>
<dbReference type="GO" id="GO:0004222">
    <property type="term" value="F:metalloendopeptidase activity"/>
    <property type="evidence" value="ECO:0007669"/>
    <property type="project" value="InterPro"/>
</dbReference>
<dbReference type="InterPro" id="IPR024079">
    <property type="entry name" value="MetalloPept_cat_dom_sf"/>
</dbReference>
<proteinExistence type="predicted"/>
<evidence type="ECO:0000313" key="6">
    <source>
        <dbReference type="EMBL" id="QDE34771.1"/>
    </source>
</evidence>
<dbReference type="Gene3D" id="3.40.390.10">
    <property type="entry name" value="Collagenase (Catalytic Domain)"/>
    <property type="match status" value="1"/>
</dbReference>